<dbReference type="EMBL" id="MQWD01000001">
    <property type="protein sequence ID" value="PAP75044.1"/>
    <property type="molecule type" value="Genomic_DNA"/>
</dbReference>
<dbReference type="InterPro" id="IPR008928">
    <property type="entry name" value="6-hairpin_glycosidase_sf"/>
</dbReference>
<name>A0A271IW65_9BACT</name>
<keyword evidence="6" id="KW-1185">Reference proteome</keyword>
<feature type="chain" id="PRO_5012199478" evidence="1">
    <location>
        <begin position="25"/>
        <end position="767"/>
    </location>
</feature>
<evidence type="ECO:0000259" key="3">
    <source>
        <dbReference type="Pfam" id="PF21307"/>
    </source>
</evidence>
<reference evidence="5 6" key="1">
    <citation type="submission" date="2016-11" db="EMBL/GenBank/DDBJ databases">
        <title>Study of marine rhodopsin-containing bacteria.</title>
        <authorList>
            <person name="Yoshizawa S."/>
            <person name="Kumagai Y."/>
            <person name="Kogure K."/>
        </authorList>
    </citation>
    <scope>NUCLEOTIDE SEQUENCE [LARGE SCALE GENOMIC DNA]</scope>
    <source>
        <strain evidence="5 6">SAORIC-28</strain>
    </source>
</reference>
<organism evidence="5 6">
    <name type="scientific">Rubrivirga marina</name>
    <dbReference type="NCBI Taxonomy" id="1196024"/>
    <lineage>
        <taxon>Bacteria</taxon>
        <taxon>Pseudomonadati</taxon>
        <taxon>Rhodothermota</taxon>
        <taxon>Rhodothermia</taxon>
        <taxon>Rhodothermales</taxon>
        <taxon>Rubricoccaceae</taxon>
        <taxon>Rubrivirga</taxon>
    </lineage>
</organism>
<dbReference type="SUPFAM" id="SSF48208">
    <property type="entry name" value="Six-hairpin glycosidases"/>
    <property type="match status" value="1"/>
</dbReference>
<evidence type="ECO:0000313" key="5">
    <source>
        <dbReference type="EMBL" id="PAP75044.1"/>
    </source>
</evidence>
<evidence type="ECO:0000259" key="2">
    <source>
        <dbReference type="Pfam" id="PF14498"/>
    </source>
</evidence>
<feature type="domain" description="Glycosyl hydrolase family 95 N-terminal" evidence="2">
    <location>
        <begin position="31"/>
        <end position="264"/>
    </location>
</feature>
<protein>
    <submittedName>
        <fullName evidence="5">Uncharacterized protein</fullName>
    </submittedName>
</protein>
<dbReference type="Pfam" id="PF14498">
    <property type="entry name" value="Glyco_hyd_65N_2"/>
    <property type="match status" value="1"/>
</dbReference>
<dbReference type="InterPro" id="IPR049053">
    <property type="entry name" value="AFCA-like_C"/>
</dbReference>
<dbReference type="InterPro" id="IPR027414">
    <property type="entry name" value="GH95_N_dom"/>
</dbReference>
<accession>A0A271IW65</accession>
<dbReference type="Proteomes" id="UP000216339">
    <property type="component" value="Unassembled WGS sequence"/>
</dbReference>
<dbReference type="InterPro" id="IPR054363">
    <property type="entry name" value="GH95_cat"/>
</dbReference>
<dbReference type="GO" id="GO:0005975">
    <property type="term" value="P:carbohydrate metabolic process"/>
    <property type="evidence" value="ECO:0007669"/>
    <property type="project" value="InterPro"/>
</dbReference>
<dbReference type="InterPro" id="IPR012341">
    <property type="entry name" value="6hp_glycosidase-like_sf"/>
</dbReference>
<dbReference type="AlphaFoldDB" id="A0A271IW65"/>
<feature type="signal peptide" evidence="1">
    <location>
        <begin position="1"/>
        <end position="24"/>
    </location>
</feature>
<evidence type="ECO:0000259" key="4">
    <source>
        <dbReference type="Pfam" id="PF22124"/>
    </source>
</evidence>
<comment type="caution">
    <text evidence="5">The sequence shown here is derived from an EMBL/GenBank/DDBJ whole genome shotgun (WGS) entry which is preliminary data.</text>
</comment>
<dbReference type="GO" id="GO:0004560">
    <property type="term" value="F:alpha-L-fucosidase activity"/>
    <property type="evidence" value="ECO:0007669"/>
    <property type="project" value="InterPro"/>
</dbReference>
<dbReference type="InterPro" id="IPR016518">
    <property type="entry name" value="Alpha-L-fucosidase"/>
</dbReference>
<feature type="domain" description="Alpha fucosidase A-like C-terminal" evidence="3">
    <location>
        <begin position="690"/>
        <end position="754"/>
    </location>
</feature>
<keyword evidence="1" id="KW-0732">Signal</keyword>
<feature type="domain" description="Glycosyl hydrolase family 95 catalytic" evidence="4">
    <location>
        <begin position="289"/>
        <end position="688"/>
    </location>
</feature>
<evidence type="ECO:0000256" key="1">
    <source>
        <dbReference type="SAM" id="SignalP"/>
    </source>
</evidence>
<sequence>MLVPTVTRLLFATLLAAVPLAAQPADGRLSLWAAEPASEWVEAYPVGNGRLGAMTFGGTAEERVQFNEDTVWNGFPHGYERPGAHEALGDIRRLLFEGKKQEASDLAAVRFMSAPLRQRSYQSFGDLQIAMPGVDAEAVTDYHRELDLDEAIVRTTFRVGDVTYTREVFASFPDDVLVIRTEADRPGHVSLSVAPTSLHGTRSYRVVGPGEIAMEGIVEDGVIRFEARLLVTAEGGEVAVSDTVATVTGADAATIVLAGATTFVRYDDVTGDPIARNDTTVAAVRGTPYDALRQRHLADHRSLFRRVSLDLGPARTDLPTVDRIAQYRENDDPGLAALLFQYGRYLLIASSRPGSQPANLQGIWNESNEPAWNSKYTVNVNTEMNYWLAEPANLAELSEPLFSLIEDLSETGRAVAREHYAAPGWVVHHNTDLWRGAAPIDGPFWGLWPTGGAWLTQHLWWRYEYGGDEAFLRETAYPILRDAARFFVATLVEDPETGHLISGPSVSPENRGVVMGPTMDHQLIRDLFSRTIRSAEILGVDPALRDTLQTMRGRIAPNQIGRLGQLQEWLQDTDDPDDAHRHVSHLWGLHPGAEITRWDTPELFDAARRSLELRGDDGTGWSKAWKVNFWARLHDGDRAHRLLSNLLTLTRSTGYRGTGGVYPNLFDAHPPFQIDGNFGATAGIVEMLMQSHAGEVHLLPALPGAWPSGEVRGLKARGGLTVDIAWEDGRLREATIRSERGGPVRVRLGDEVRQLDPEAGVPVTIRP</sequence>
<dbReference type="Pfam" id="PF22124">
    <property type="entry name" value="Glyco_hydro_95_cat"/>
    <property type="match status" value="1"/>
</dbReference>
<dbReference type="Gene3D" id="1.50.10.10">
    <property type="match status" value="1"/>
</dbReference>
<evidence type="ECO:0000313" key="6">
    <source>
        <dbReference type="Proteomes" id="UP000216339"/>
    </source>
</evidence>
<gene>
    <name evidence="5" type="ORF">BSZ37_00550</name>
</gene>
<dbReference type="Pfam" id="PF21307">
    <property type="entry name" value="Glyco_hydro_95_C"/>
    <property type="match status" value="1"/>
</dbReference>
<dbReference type="PIRSF" id="PIRSF007663">
    <property type="entry name" value="UCP007663"/>
    <property type="match status" value="1"/>
</dbReference>
<dbReference type="PANTHER" id="PTHR31084">
    <property type="entry name" value="ALPHA-L-FUCOSIDASE 2"/>
    <property type="match status" value="1"/>
</dbReference>
<dbReference type="PANTHER" id="PTHR31084:SF0">
    <property type="entry name" value="ALPHA-L-FUCOSIDASE 2"/>
    <property type="match status" value="1"/>
</dbReference>
<proteinExistence type="predicted"/>